<evidence type="ECO:0000256" key="7">
    <source>
        <dbReference type="RuleBase" id="RU000320"/>
    </source>
</evidence>
<feature type="transmembrane region" description="Helical" evidence="8">
    <location>
        <begin position="431"/>
        <end position="450"/>
    </location>
</feature>
<proteinExistence type="predicted"/>
<evidence type="ECO:0000256" key="5">
    <source>
        <dbReference type="ARBA" id="ARBA00023002"/>
    </source>
</evidence>
<gene>
    <name evidence="10" type="ORF">ATC1_13490</name>
</gene>
<evidence type="ECO:0000259" key="9">
    <source>
        <dbReference type="Pfam" id="PF00361"/>
    </source>
</evidence>
<dbReference type="Proteomes" id="UP000053370">
    <property type="component" value="Unassembled WGS sequence"/>
</dbReference>
<keyword evidence="11" id="KW-1185">Reference proteome</keyword>
<feature type="transmembrane region" description="Helical" evidence="8">
    <location>
        <begin position="187"/>
        <end position="208"/>
    </location>
</feature>
<dbReference type="AlphaFoldDB" id="A0A0S7BRQ5"/>
<evidence type="ECO:0000256" key="8">
    <source>
        <dbReference type="SAM" id="Phobius"/>
    </source>
</evidence>
<keyword evidence="10" id="KW-0830">Ubiquinone</keyword>
<keyword evidence="6 8" id="KW-0472">Membrane</keyword>
<evidence type="ECO:0000256" key="1">
    <source>
        <dbReference type="ARBA" id="ARBA00004651"/>
    </source>
</evidence>
<evidence type="ECO:0000313" key="10">
    <source>
        <dbReference type="EMBL" id="GAP40514.1"/>
    </source>
</evidence>
<feature type="transmembrane region" description="Helical" evidence="8">
    <location>
        <begin position="220"/>
        <end position="243"/>
    </location>
</feature>
<dbReference type="PANTHER" id="PTHR42682">
    <property type="entry name" value="HYDROGENASE-4 COMPONENT F"/>
    <property type="match status" value="1"/>
</dbReference>
<feature type="transmembrane region" description="Helical" evidence="8">
    <location>
        <begin position="353"/>
        <end position="376"/>
    </location>
</feature>
<evidence type="ECO:0000256" key="6">
    <source>
        <dbReference type="ARBA" id="ARBA00023136"/>
    </source>
</evidence>
<dbReference type="STRING" id="1678840.ATC1_13490"/>
<keyword evidence="5" id="KW-0560">Oxidoreductase</keyword>
<feature type="transmembrane region" description="Helical" evidence="8">
    <location>
        <begin position="6"/>
        <end position="22"/>
    </location>
</feature>
<reference evidence="10" key="1">
    <citation type="journal article" date="2015" name="Genome Announc.">
        <title>Draft Genome Sequence of Anaerolineae Strain TC1, a Novel Isolate from a Methanogenic Wastewater Treatment System.</title>
        <authorList>
            <person name="Matsuura N."/>
            <person name="Tourlousse D.M."/>
            <person name="Sun L."/>
            <person name="Toyonaga M."/>
            <person name="Kuroda K."/>
            <person name="Ohashi A."/>
            <person name="Cruz R."/>
            <person name="Yamaguchi T."/>
            <person name="Sekiguchi Y."/>
        </authorList>
    </citation>
    <scope>NUCLEOTIDE SEQUENCE [LARGE SCALE GENOMIC DNA]</scope>
    <source>
        <strain evidence="10">TC1</strain>
    </source>
</reference>
<keyword evidence="4 8" id="KW-1133">Transmembrane helix</keyword>
<dbReference type="PATRIC" id="fig|1678840.3.peg.1786"/>
<sequence>MSAPVLWFFLPFLFGSLSMLFSEKRKLITILAIILCLFLAFVALTIPINSMIVYGNNSLIFTSTKEILGRSLTLERSSQPILAFLYLFAAIWFFGALVVQVHRLFVPIAIMDIALIIGVISVKPFIYGAFFVEFVVLLTMPLFWVQRTKRGDGILRFLFFQTFGLAFIALGGWLSASVDINPSDEFLVTRAAVIFFLGFIFWLAIFPFHDWVAVLMDETCPYVSGFVMSLLQFSTLFILLNFLNTYAWMRSFTPIFSGLKIVGTIMLLLGSIWAFFQKSLQRLEAYSIVAENGFSLLLLGIKTENSIHLLLSFLIIRVIAAAAWSLAVKILSVDTNGNVTLQQIPGLFKRKPVVSIALLASFFSVAGLPLFAGFPLKIVMISLGFSQSALIGTVTAAGCWFIIITGFKITVLLLSLSENDVFSRETGGQTAILIVLILIMLSLTFFPLLFNQFIRNLQFQFPAFLVK</sequence>
<dbReference type="EMBL" id="DF968181">
    <property type="protein sequence ID" value="GAP40514.1"/>
    <property type="molecule type" value="Genomic_DNA"/>
</dbReference>
<feature type="transmembrane region" description="Helical" evidence="8">
    <location>
        <begin position="27"/>
        <end position="48"/>
    </location>
</feature>
<accession>A0A0S7BRQ5</accession>
<dbReference type="RefSeq" id="WP_062279866.1">
    <property type="nucleotide sequence ID" value="NZ_DF968181.1"/>
</dbReference>
<dbReference type="Pfam" id="PF00361">
    <property type="entry name" value="Proton_antipo_M"/>
    <property type="match status" value="1"/>
</dbReference>
<evidence type="ECO:0000256" key="4">
    <source>
        <dbReference type="ARBA" id="ARBA00022989"/>
    </source>
</evidence>
<evidence type="ECO:0000313" key="11">
    <source>
        <dbReference type="Proteomes" id="UP000053370"/>
    </source>
</evidence>
<dbReference type="InterPro" id="IPR001750">
    <property type="entry name" value="ND/Mrp_TM"/>
</dbReference>
<feature type="transmembrane region" description="Helical" evidence="8">
    <location>
        <begin position="309"/>
        <end position="333"/>
    </location>
</feature>
<feature type="transmembrane region" description="Helical" evidence="8">
    <location>
        <begin position="81"/>
        <end position="99"/>
    </location>
</feature>
<keyword evidence="2" id="KW-1003">Cell membrane</keyword>
<organism evidence="10">
    <name type="scientific">Flexilinea flocculi</name>
    <dbReference type="NCBI Taxonomy" id="1678840"/>
    <lineage>
        <taxon>Bacteria</taxon>
        <taxon>Bacillati</taxon>
        <taxon>Chloroflexota</taxon>
        <taxon>Anaerolineae</taxon>
        <taxon>Anaerolineales</taxon>
        <taxon>Anaerolineaceae</taxon>
        <taxon>Flexilinea</taxon>
    </lineage>
</organism>
<protein>
    <submittedName>
        <fullName evidence="10">NADH-Ubiquinone/plastoquinone (Complex I), various chains</fullName>
    </submittedName>
</protein>
<feature type="transmembrane region" description="Helical" evidence="8">
    <location>
        <begin position="157"/>
        <end position="175"/>
    </location>
</feature>
<keyword evidence="3 7" id="KW-0812">Transmembrane</keyword>
<feature type="transmembrane region" description="Helical" evidence="8">
    <location>
        <begin position="255"/>
        <end position="276"/>
    </location>
</feature>
<dbReference type="GO" id="GO:0005886">
    <property type="term" value="C:plasma membrane"/>
    <property type="evidence" value="ECO:0007669"/>
    <property type="project" value="UniProtKB-SubCell"/>
</dbReference>
<feature type="transmembrane region" description="Helical" evidence="8">
    <location>
        <begin position="388"/>
        <end position="411"/>
    </location>
</feature>
<dbReference type="GO" id="GO:0016491">
    <property type="term" value="F:oxidoreductase activity"/>
    <property type="evidence" value="ECO:0007669"/>
    <property type="project" value="UniProtKB-KW"/>
</dbReference>
<feature type="domain" description="NADH:quinone oxidoreductase/Mrp antiporter transmembrane" evidence="9">
    <location>
        <begin position="186"/>
        <end position="395"/>
    </location>
</feature>
<dbReference type="PANTHER" id="PTHR42682:SF4">
    <property type="entry name" value="NADH-UBIQUINONE_PLASTOQUINONE"/>
    <property type="match status" value="1"/>
</dbReference>
<evidence type="ECO:0000256" key="2">
    <source>
        <dbReference type="ARBA" id="ARBA00022475"/>
    </source>
</evidence>
<dbReference type="OrthoDB" id="159162at2"/>
<feature type="transmembrane region" description="Helical" evidence="8">
    <location>
        <begin position="126"/>
        <end position="145"/>
    </location>
</feature>
<evidence type="ECO:0000256" key="3">
    <source>
        <dbReference type="ARBA" id="ARBA00022692"/>
    </source>
</evidence>
<comment type="subcellular location">
    <subcellularLocation>
        <location evidence="1">Cell membrane</location>
        <topology evidence="1">Multi-pass membrane protein</topology>
    </subcellularLocation>
    <subcellularLocation>
        <location evidence="7">Membrane</location>
        <topology evidence="7">Multi-pass membrane protein</topology>
    </subcellularLocation>
</comment>
<name>A0A0S7BRQ5_9CHLR</name>
<dbReference type="InterPro" id="IPR052175">
    <property type="entry name" value="ComplexI-like_HydComp"/>
</dbReference>